<dbReference type="RefSeq" id="WP_011414640.1">
    <property type="nucleotide sequence ID" value="NC_007722.1"/>
</dbReference>
<evidence type="ECO:0000256" key="1">
    <source>
        <dbReference type="SAM" id="SignalP"/>
    </source>
</evidence>
<dbReference type="STRING" id="314225.ELI_08590"/>
<dbReference type="OrthoDB" id="8478320at2"/>
<dbReference type="Gene3D" id="3.40.30.10">
    <property type="entry name" value="Glutaredoxin"/>
    <property type="match status" value="1"/>
</dbReference>
<dbReference type="HOGENOM" id="CLU_000288_47_5_5"/>
<name>Q2N931_ERYLH</name>
<keyword evidence="4" id="KW-1185">Reference proteome</keyword>
<feature type="domain" description="Thioredoxin-like fold" evidence="2">
    <location>
        <begin position="34"/>
        <end position="209"/>
    </location>
</feature>
<dbReference type="EMBL" id="CP000157">
    <property type="protein sequence ID" value="ABC63810.1"/>
    <property type="molecule type" value="Genomic_DNA"/>
</dbReference>
<organism evidence="3 4">
    <name type="scientific">Erythrobacter litoralis (strain HTCC2594)</name>
    <dbReference type="NCBI Taxonomy" id="314225"/>
    <lineage>
        <taxon>Bacteria</taxon>
        <taxon>Pseudomonadati</taxon>
        <taxon>Pseudomonadota</taxon>
        <taxon>Alphaproteobacteria</taxon>
        <taxon>Sphingomonadales</taxon>
        <taxon>Erythrobacteraceae</taxon>
        <taxon>Erythrobacter/Porphyrobacter group</taxon>
        <taxon>Erythrobacter</taxon>
    </lineage>
</organism>
<evidence type="ECO:0000313" key="4">
    <source>
        <dbReference type="Proteomes" id="UP000008808"/>
    </source>
</evidence>
<dbReference type="KEGG" id="eli:ELI_08590"/>
<accession>Q2N931</accession>
<dbReference type="eggNOG" id="COG1651">
    <property type="taxonomic scope" value="Bacteria"/>
</dbReference>
<gene>
    <name evidence="3" type="ordered locus">ELI_08590</name>
</gene>
<evidence type="ECO:0000313" key="3">
    <source>
        <dbReference type="EMBL" id="ABC63810.1"/>
    </source>
</evidence>
<dbReference type="InterPro" id="IPR036249">
    <property type="entry name" value="Thioredoxin-like_sf"/>
</dbReference>
<keyword evidence="3" id="KW-0413">Isomerase</keyword>
<protein>
    <submittedName>
        <fullName evidence="3">Protein-disulfide isomerase</fullName>
    </submittedName>
</protein>
<dbReference type="GO" id="GO:0016853">
    <property type="term" value="F:isomerase activity"/>
    <property type="evidence" value="ECO:0007669"/>
    <property type="project" value="UniProtKB-KW"/>
</dbReference>
<proteinExistence type="predicted"/>
<dbReference type="SUPFAM" id="SSF52833">
    <property type="entry name" value="Thioredoxin-like"/>
    <property type="match status" value="1"/>
</dbReference>
<dbReference type="Gene3D" id="1.10.40.110">
    <property type="match status" value="1"/>
</dbReference>
<keyword evidence="1" id="KW-0732">Signal</keyword>
<dbReference type="InterPro" id="IPR012336">
    <property type="entry name" value="Thioredoxin-like_fold"/>
</dbReference>
<dbReference type="AlphaFoldDB" id="Q2N931"/>
<dbReference type="Proteomes" id="UP000008808">
    <property type="component" value="Chromosome"/>
</dbReference>
<sequence>MIASRRLTAGMLAVAALATMGMMKNWVTEVERTEVSHIVGNPEAEGTLTEFVSYTCPACGNFARQGEEVVKLGYVGPGKARLEIRHVQRNVVDIAATLLAWCGPKEKFLQNHSALMWQQDKWLTKAQQATQGQQQRWFSGAEAARYKAIANDLSLYELFEGRGYDRPQLDRCLSDTALAAKFRESTVADAETFGVRATPSFAIDGEFQSDVTGWSTLAPKLSEKF</sequence>
<evidence type="ECO:0000259" key="2">
    <source>
        <dbReference type="Pfam" id="PF13462"/>
    </source>
</evidence>
<dbReference type="Pfam" id="PF13462">
    <property type="entry name" value="Thioredoxin_4"/>
    <property type="match status" value="1"/>
</dbReference>
<feature type="signal peptide" evidence="1">
    <location>
        <begin position="1"/>
        <end position="18"/>
    </location>
</feature>
<reference evidence="4" key="1">
    <citation type="journal article" date="2009" name="J. Bacteriol.">
        <title>Complete genome sequence of Erythrobacter litoralis HTCC2594.</title>
        <authorList>
            <person name="Oh H.M."/>
            <person name="Giovannoni S.J."/>
            <person name="Ferriera S."/>
            <person name="Johnson J."/>
            <person name="Cho J.C."/>
        </authorList>
    </citation>
    <scope>NUCLEOTIDE SEQUENCE [LARGE SCALE GENOMIC DNA]</scope>
    <source>
        <strain evidence="4">HTCC2594</strain>
    </source>
</reference>
<feature type="chain" id="PRO_5004213185" evidence="1">
    <location>
        <begin position="19"/>
        <end position="225"/>
    </location>
</feature>